<dbReference type="AlphaFoldDB" id="A0A6A6DI00"/>
<evidence type="ECO:0000313" key="2">
    <source>
        <dbReference type="EMBL" id="KAF2178078.1"/>
    </source>
</evidence>
<dbReference type="OrthoDB" id="3763214at2759"/>
<reference evidence="2" key="1">
    <citation type="journal article" date="2020" name="Stud. Mycol.">
        <title>101 Dothideomycetes genomes: a test case for predicting lifestyles and emergence of pathogens.</title>
        <authorList>
            <person name="Haridas S."/>
            <person name="Albert R."/>
            <person name="Binder M."/>
            <person name="Bloem J."/>
            <person name="Labutti K."/>
            <person name="Salamov A."/>
            <person name="Andreopoulos B."/>
            <person name="Baker S."/>
            <person name="Barry K."/>
            <person name="Bills G."/>
            <person name="Bluhm B."/>
            <person name="Cannon C."/>
            <person name="Castanera R."/>
            <person name="Culley D."/>
            <person name="Daum C."/>
            <person name="Ezra D."/>
            <person name="Gonzalez J."/>
            <person name="Henrissat B."/>
            <person name="Kuo A."/>
            <person name="Liang C."/>
            <person name="Lipzen A."/>
            <person name="Lutzoni F."/>
            <person name="Magnuson J."/>
            <person name="Mondo S."/>
            <person name="Nolan M."/>
            <person name="Ohm R."/>
            <person name="Pangilinan J."/>
            <person name="Park H.-J."/>
            <person name="Ramirez L."/>
            <person name="Alfaro M."/>
            <person name="Sun H."/>
            <person name="Tritt A."/>
            <person name="Yoshinaga Y."/>
            <person name="Zwiers L.-H."/>
            <person name="Turgeon B."/>
            <person name="Goodwin S."/>
            <person name="Spatafora J."/>
            <person name="Crous P."/>
            <person name="Grigoriev I."/>
        </authorList>
    </citation>
    <scope>NUCLEOTIDE SEQUENCE</scope>
    <source>
        <strain evidence="2">CBS 207.26</strain>
    </source>
</reference>
<accession>A0A6A6DI00</accession>
<dbReference type="EMBL" id="ML994679">
    <property type="protein sequence ID" value="KAF2178078.1"/>
    <property type="molecule type" value="Genomic_DNA"/>
</dbReference>
<feature type="region of interest" description="Disordered" evidence="1">
    <location>
        <begin position="22"/>
        <end position="61"/>
    </location>
</feature>
<gene>
    <name evidence="2" type="ORF">K469DRAFT_805767</name>
</gene>
<feature type="compositionally biased region" description="Basic and acidic residues" evidence="1">
    <location>
        <begin position="36"/>
        <end position="49"/>
    </location>
</feature>
<evidence type="ECO:0000256" key="1">
    <source>
        <dbReference type="SAM" id="MobiDB-lite"/>
    </source>
</evidence>
<name>A0A6A6DI00_9PEZI</name>
<dbReference type="Proteomes" id="UP000800200">
    <property type="component" value="Unassembled WGS sequence"/>
</dbReference>
<protein>
    <submittedName>
        <fullName evidence="2">Uncharacterized protein</fullName>
    </submittedName>
</protein>
<evidence type="ECO:0000313" key="3">
    <source>
        <dbReference type="Proteomes" id="UP000800200"/>
    </source>
</evidence>
<proteinExistence type="predicted"/>
<feature type="non-terminal residue" evidence="2">
    <location>
        <position position="1"/>
    </location>
</feature>
<sequence length="174" mass="19179">DNPCWPKAIASNDPGYNLLTGDNWYKTADSPQQQAAREKQKKLYSEEPPRSYLDNSKKPGRKVRRADDLEIETVEILDDGFGVRNANVSRRLTVDENVEIFRCTTDDCVHERGMLLEDEIAAIIPGQPESLSAQNANTASTALPQSMLMVVTADKRSEVSPDLPLAAGSGGYQL</sequence>
<keyword evidence="3" id="KW-1185">Reference proteome</keyword>
<organism evidence="2 3">
    <name type="scientific">Zopfia rhizophila CBS 207.26</name>
    <dbReference type="NCBI Taxonomy" id="1314779"/>
    <lineage>
        <taxon>Eukaryota</taxon>
        <taxon>Fungi</taxon>
        <taxon>Dikarya</taxon>
        <taxon>Ascomycota</taxon>
        <taxon>Pezizomycotina</taxon>
        <taxon>Dothideomycetes</taxon>
        <taxon>Dothideomycetes incertae sedis</taxon>
        <taxon>Zopfiaceae</taxon>
        <taxon>Zopfia</taxon>
    </lineage>
</organism>